<sequence length="134" mass="15783">MISYHDMITQYGNLNLEHANVYYIKYYLDDNTCLTIFSKISKLFDSDDNKMVYDEDDKPSYRLNRKTLVFVDKTVDITVIPKIWGKNVTVTEFPEELAMVKESLEKLLNFKFNICLANYYIDGKKAIGWHSDNK</sequence>
<dbReference type="EMBL" id="MF405918">
    <property type="protein sequence ID" value="QKU33550.1"/>
    <property type="molecule type" value="Genomic_DNA"/>
</dbReference>
<reference evidence="2" key="2">
    <citation type="journal article" date="2018" name="Nat. Commun.">
        <title>Tailed giant Tupanvirus possesses the most complete translational apparatus of the known virosphere.</title>
        <authorList>
            <person name="Abrahao J."/>
            <person name="Silva L."/>
            <person name="Silva L.S."/>
            <person name="Khalil J.Y.B."/>
            <person name="Rodrigues R."/>
            <person name="Arantes T."/>
            <person name="Assis F."/>
            <person name="Boratto P."/>
            <person name="Andrade M."/>
            <person name="Kroon E.G."/>
            <person name="Ribeiro B."/>
            <person name="Bergier I."/>
            <person name="Seligmann H."/>
            <person name="Ghigo E."/>
            <person name="Colson P."/>
            <person name="Levasseur A."/>
            <person name="Kroemer G."/>
            <person name="Raoult D."/>
            <person name="La Scola B."/>
        </authorList>
    </citation>
    <scope>NUCLEOTIDE SEQUENCE [LARGE SCALE GENOMIC DNA]</scope>
    <source>
        <strain evidence="2">Deep ocean</strain>
    </source>
</reference>
<reference evidence="2" key="1">
    <citation type="submission" date="2017-06" db="EMBL/GenBank/DDBJ databases">
        <authorList>
            <person name="Assis F.L."/>
            <person name="Abrahao J.S."/>
            <person name="Silva L."/>
            <person name="Khalil J.B."/>
            <person name="Rodrigues R."/>
            <person name="Silva L.S."/>
            <person name="Boratto P."/>
            <person name="Andrade M."/>
            <person name="Kroon E.G."/>
            <person name="Ribeiro B."/>
            <person name="Bergier I."/>
            <person name="Seligmann H."/>
            <person name="Ghigo E."/>
            <person name="Colson P."/>
            <person name="Levasseur A."/>
            <person name="Raoult D."/>
            <person name="Scola B.L."/>
        </authorList>
    </citation>
    <scope>NUCLEOTIDE SEQUENCE</scope>
    <source>
        <strain evidence="2">Deep ocean</strain>
    </source>
</reference>
<feature type="domain" description="Alpha-ketoglutarate-dependent dioxygenase AlkB-like" evidence="1">
    <location>
        <begin position="21"/>
        <end position="133"/>
    </location>
</feature>
<evidence type="ECO:0000313" key="2">
    <source>
        <dbReference type="EMBL" id="QKU33550.1"/>
    </source>
</evidence>
<dbReference type="Pfam" id="PF13532">
    <property type="entry name" value="2OG-FeII_Oxy_2"/>
    <property type="match status" value="1"/>
</dbReference>
<dbReference type="Gene3D" id="2.60.120.590">
    <property type="entry name" value="Alpha-ketoglutarate-dependent dioxygenase AlkB-like"/>
    <property type="match status" value="1"/>
</dbReference>
<dbReference type="InterPro" id="IPR027450">
    <property type="entry name" value="AlkB-like"/>
</dbReference>
<evidence type="ECO:0000259" key="1">
    <source>
        <dbReference type="Pfam" id="PF13532"/>
    </source>
</evidence>
<organism evidence="2">
    <name type="scientific">Tupanvirus deep ocean</name>
    <dbReference type="NCBI Taxonomy" id="2126984"/>
    <lineage>
        <taxon>Viruses</taxon>
        <taxon>Varidnaviria</taxon>
        <taxon>Bamfordvirae</taxon>
        <taxon>Nucleocytoviricota</taxon>
        <taxon>Megaviricetes</taxon>
        <taxon>Imitervirales</taxon>
        <taxon>Mimiviridae</taxon>
        <taxon>Megamimivirinae</taxon>
        <taxon>Tupanvirus</taxon>
        <taxon>Tupanvirus altamarinense</taxon>
    </lineage>
</organism>
<protein>
    <recommendedName>
        <fullName evidence="1">Alpha-ketoglutarate-dependent dioxygenase AlkB-like domain-containing protein</fullName>
    </recommendedName>
</protein>
<dbReference type="RefSeq" id="YP_010780151.1">
    <property type="nucleotide sequence ID" value="NC_075038.1"/>
</dbReference>
<dbReference type="GeneID" id="80516842"/>
<accession>A0A6N1NF37</accession>
<dbReference type="InterPro" id="IPR037151">
    <property type="entry name" value="AlkB-like_sf"/>
</dbReference>
<name>A0A6N1NF37_9VIRU</name>
<dbReference type="SUPFAM" id="SSF51197">
    <property type="entry name" value="Clavaminate synthase-like"/>
    <property type="match status" value="1"/>
</dbReference>
<dbReference type="KEGG" id="vg:80516842"/>
<proteinExistence type="predicted"/>